<dbReference type="AlphaFoldDB" id="A0A8T1P190"/>
<reference evidence="1" key="1">
    <citation type="submission" date="2020-12" db="EMBL/GenBank/DDBJ databases">
        <title>WGS assembly of Carya illinoinensis cv. Pawnee.</title>
        <authorList>
            <person name="Platts A."/>
            <person name="Shu S."/>
            <person name="Wright S."/>
            <person name="Barry K."/>
            <person name="Edger P."/>
            <person name="Pires J.C."/>
            <person name="Schmutz J."/>
        </authorList>
    </citation>
    <scope>NUCLEOTIDE SEQUENCE</scope>
    <source>
        <tissue evidence="1">Leaf</tissue>
    </source>
</reference>
<accession>A0A8T1P190</accession>
<dbReference type="Proteomes" id="UP000811609">
    <property type="component" value="Chromosome 11"/>
</dbReference>
<sequence>MNLAAHESAQYKLQICYNFSLINLSRILSYKANEWRWRFQHNNRGFRKTKCLASG</sequence>
<evidence type="ECO:0000313" key="2">
    <source>
        <dbReference type="Proteomes" id="UP000811609"/>
    </source>
</evidence>
<dbReference type="EMBL" id="CM031819">
    <property type="protein sequence ID" value="KAG6635504.1"/>
    <property type="molecule type" value="Genomic_DNA"/>
</dbReference>
<proteinExistence type="predicted"/>
<evidence type="ECO:0000313" key="1">
    <source>
        <dbReference type="EMBL" id="KAG6635504.1"/>
    </source>
</evidence>
<name>A0A8T1P190_CARIL</name>
<gene>
    <name evidence="1" type="ORF">CIPAW_11G047600</name>
</gene>
<keyword evidence="2" id="KW-1185">Reference proteome</keyword>
<organism evidence="1 2">
    <name type="scientific">Carya illinoinensis</name>
    <name type="common">Pecan</name>
    <dbReference type="NCBI Taxonomy" id="32201"/>
    <lineage>
        <taxon>Eukaryota</taxon>
        <taxon>Viridiplantae</taxon>
        <taxon>Streptophyta</taxon>
        <taxon>Embryophyta</taxon>
        <taxon>Tracheophyta</taxon>
        <taxon>Spermatophyta</taxon>
        <taxon>Magnoliopsida</taxon>
        <taxon>eudicotyledons</taxon>
        <taxon>Gunneridae</taxon>
        <taxon>Pentapetalae</taxon>
        <taxon>rosids</taxon>
        <taxon>fabids</taxon>
        <taxon>Fagales</taxon>
        <taxon>Juglandaceae</taxon>
        <taxon>Carya</taxon>
    </lineage>
</organism>
<comment type="caution">
    <text evidence="1">The sequence shown here is derived from an EMBL/GenBank/DDBJ whole genome shotgun (WGS) entry which is preliminary data.</text>
</comment>
<protein>
    <submittedName>
        <fullName evidence="1">Uncharacterized protein</fullName>
    </submittedName>
</protein>